<proteinExistence type="predicted"/>
<dbReference type="OrthoDB" id="10622459at2759"/>
<organism evidence="2 3">
    <name type="scientific">Eumeta variegata</name>
    <name type="common">Bagworm moth</name>
    <name type="synonym">Eumeta japonica</name>
    <dbReference type="NCBI Taxonomy" id="151549"/>
    <lineage>
        <taxon>Eukaryota</taxon>
        <taxon>Metazoa</taxon>
        <taxon>Ecdysozoa</taxon>
        <taxon>Arthropoda</taxon>
        <taxon>Hexapoda</taxon>
        <taxon>Insecta</taxon>
        <taxon>Pterygota</taxon>
        <taxon>Neoptera</taxon>
        <taxon>Endopterygota</taxon>
        <taxon>Lepidoptera</taxon>
        <taxon>Glossata</taxon>
        <taxon>Ditrysia</taxon>
        <taxon>Tineoidea</taxon>
        <taxon>Psychidae</taxon>
        <taxon>Oiketicinae</taxon>
        <taxon>Eumeta</taxon>
    </lineage>
</organism>
<evidence type="ECO:0000256" key="1">
    <source>
        <dbReference type="SAM" id="MobiDB-lite"/>
    </source>
</evidence>
<evidence type="ECO:0000313" key="2">
    <source>
        <dbReference type="EMBL" id="GBP97003.1"/>
    </source>
</evidence>
<feature type="compositionally biased region" description="Basic and acidic residues" evidence="1">
    <location>
        <begin position="1"/>
        <end position="15"/>
    </location>
</feature>
<protein>
    <submittedName>
        <fullName evidence="2">Uncharacterized protein</fullName>
    </submittedName>
</protein>
<feature type="compositionally biased region" description="Basic and acidic residues" evidence="1">
    <location>
        <begin position="27"/>
        <end position="36"/>
    </location>
</feature>
<dbReference type="EMBL" id="BGZK01002855">
    <property type="protein sequence ID" value="GBP97003.1"/>
    <property type="molecule type" value="Genomic_DNA"/>
</dbReference>
<dbReference type="Proteomes" id="UP000299102">
    <property type="component" value="Unassembled WGS sequence"/>
</dbReference>
<feature type="region of interest" description="Disordered" evidence="1">
    <location>
        <begin position="97"/>
        <end position="126"/>
    </location>
</feature>
<evidence type="ECO:0000313" key="3">
    <source>
        <dbReference type="Proteomes" id="UP000299102"/>
    </source>
</evidence>
<gene>
    <name evidence="2" type="ORF">EVAR_89980_1</name>
</gene>
<reference evidence="2 3" key="1">
    <citation type="journal article" date="2019" name="Commun. Biol.">
        <title>The bagworm genome reveals a unique fibroin gene that provides high tensile strength.</title>
        <authorList>
            <person name="Kono N."/>
            <person name="Nakamura H."/>
            <person name="Ohtoshi R."/>
            <person name="Tomita M."/>
            <person name="Numata K."/>
            <person name="Arakawa K."/>
        </authorList>
    </citation>
    <scope>NUCLEOTIDE SEQUENCE [LARGE SCALE GENOMIC DNA]</scope>
</reference>
<sequence>MVRGRLDIRPRDDARASTSSPPTADISLRKFQDRAPRTSHPSYHRSVVSTTTPNSRSRISAETRIRRRRARLCVRGGVIEIRTNNIFKRTTRKTISTNTSLRLEETRRPRETRRRRQLSNGTRARRERERVRNVAFVIYGRPRQEWSWMCSTDRNVRSEMSMFKCVLQFTL</sequence>
<dbReference type="AlphaFoldDB" id="A0A4C2ACB9"/>
<feature type="region of interest" description="Disordered" evidence="1">
    <location>
        <begin position="1"/>
        <end position="62"/>
    </location>
</feature>
<keyword evidence="3" id="KW-1185">Reference proteome</keyword>
<name>A0A4C2ACB9_EUMVA</name>
<comment type="caution">
    <text evidence="2">The sequence shown here is derived from an EMBL/GenBank/DDBJ whole genome shotgun (WGS) entry which is preliminary data.</text>
</comment>
<accession>A0A4C2ACB9</accession>